<dbReference type="RefSeq" id="WP_119050741.1">
    <property type="nucleotide sequence ID" value="NZ_CP032157.1"/>
</dbReference>
<dbReference type="KEGG" id="pseg:D3H65_13065"/>
<dbReference type="Pfam" id="PF13564">
    <property type="entry name" value="DoxX_2"/>
    <property type="match status" value="1"/>
</dbReference>
<protein>
    <submittedName>
        <fullName evidence="6">DoxX family protein</fullName>
    </submittedName>
</protein>
<dbReference type="AlphaFoldDB" id="A0A3B7MKZ8"/>
<organism evidence="6 7">
    <name type="scientific">Paraflavitalea soli</name>
    <dbReference type="NCBI Taxonomy" id="2315862"/>
    <lineage>
        <taxon>Bacteria</taxon>
        <taxon>Pseudomonadati</taxon>
        <taxon>Bacteroidota</taxon>
        <taxon>Chitinophagia</taxon>
        <taxon>Chitinophagales</taxon>
        <taxon>Chitinophagaceae</taxon>
        <taxon>Paraflavitalea</taxon>
    </lineage>
</organism>
<feature type="transmembrane region" description="Helical" evidence="5">
    <location>
        <begin position="44"/>
        <end position="63"/>
    </location>
</feature>
<evidence type="ECO:0000256" key="3">
    <source>
        <dbReference type="ARBA" id="ARBA00022989"/>
    </source>
</evidence>
<evidence type="ECO:0000313" key="7">
    <source>
        <dbReference type="Proteomes" id="UP000263900"/>
    </source>
</evidence>
<keyword evidence="7" id="KW-1185">Reference proteome</keyword>
<dbReference type="OrthoDB" id="8161897at2"/>
<dbReference type="Proteomes" id="UP000263900">
    <property type="component" value="Chromosome"/>
</dbReference>
<comment type="subcellular location">
    <subcellularLocation>
        <location evidence="1">Membrane</location>
        <topology evidence="1">Multi-pass membrane protein</topology>
    </subcellularLocation>
</comment>
<feature type="transmembrane region" description="Helical" evidence="5">
    <location>
        <begin position="99"/>
        <end position="117"/>
    </location>
</feature>
<evidence type="ECO:0000256" key="1">
    <source>
        <dbReference type="ARBA" id="ARBA00004141"/>
    </source>
</evidence>
<sequence length="130" mass="14510">MKPLTIVTWVLRLLAALIMLQTLYFKFTAHPQSVKLFTELGMEPWGRIGTGVLELIASMLLLVPRTTVYGAGLGLGLMAGALFFHLTKLGIVFDGDAVLFTYALIAFTCCLLLLFIYRAQVFQLLKLKQR</sequence>
<evidence type="ECO:0000313" key="6">
    <source>
        <dbReference type="EMBL" id="AXY74858.1"/>
    </source>
</evidence>
<proteinExistence type="predicted"/>
<reference evidence="6 7" key="1">
    <citation type="submission" date="2018-09" db="EMBL/GenBank/DDBJ databases">
        <title>Genome sequencing of strain 6GH32-13.</title>
        <authorList>
            <person name="Weon H.-Y."/>
            <person name="Heo J."/>
            <person name="Kwon S.-W."/>
        </authorList>
    </citation>
    <scope>NUCLEOTIDE SEQUENCE [LARGE SCALE GENOMIC DNA]</scope>
    <source>
        <strain evidence="6 7">5GH32-13</strain>
    </source>
</reference>
<dbReference type="GO" id="GO:0016020">
    <property type="term" value="C:membrane"/>
    <property type="evidence" value="ECO:0007669"/>
    <property type="project" value="UniProtKB-SubCell"/>
</dbReference>
<evidence type="ECO:0000256" key="4">
    <source>
        <dbReference type="ARBA" id="ARBA00023136"/>
    </source>
</evidence>
<name>A0A3B7MKZ8_9BACT</name>
<keyword evidence="2 5" id="KW-0812">Transmembrane</keyword>
<accession>A0A3B7MKZ8</accession>
<dbReference type="InterPro" id="IPR032808">
    <property type="entry name" value="DoxX"/>
</dbReference>
<evidence type="ECO:0000256" key="5">
    <source>
        <dbReference type="SAM" id="Phobius"/>
    </source>
</evidence>
<dbReference type="EMBL" id="CP032157">
    <property type="protein sequence ID" value="AXY74858.1"/>
    <property type="molecule type" value="Genomic_DNA"/>
</dbReference>
<keyword evidence="3 5" id="KW-1133">Transmembrane helix</keyword>
<feature type="transmembrane region" description="Helical" evidence="5">
    <location>
        <begin position="68"/>
        <end position="87"/>
    </location>
</feature>
<keyword evidence="4 5" id="KW-0472">Membrane</keyword>
<evidence type="ECO:0000256" key="2">
    <source>
        <dbReference type="ARBA" id="ARBA00022692"/>
    </source>
</evidence>
<gene>
    <name evidence="6" type="ORF">D3H65_13065</name>
</gene>